<feature type="compositionally biased region" description="Basic residues" evidence="13">
    <location>
        <begin position="1115"/>
        <end position="1126"/>
    </location>
</feature>
<feature type="region of interest" description="Disordered" evidence="13">
    <location>
        <begin position="1"/>
        <end position="22"/>
    </location>
</feature>
<feature type="compositionally biased region" description="Polar residues" evidence="13">
    <location>
        <begin position="1218"/>
        <end position="1227"/>
    </location>
</feature>
<feature type="compositionally biased region" description="Basic residues" evidence="13">
    <location>
        <begin position="1777"/>
        <end position="1786"/>
    </location>
</feature>
<feature type="compositionally biased region" description="Low complexity" evidence="13">
    <location>
        <begin position="582"/>
        <end position="596"/>
    </location>
</feature>
<feature type="region of interest" description="Disordered" evidence="13">
    <location>
        <begin position="1350"/>
        <end position="1439"/>
    </location>
</feature>
<accession>A0A9F7TKH3</accession>
<dbReference type="PROSITE" id="PS50011">
    <property type="entry name" value="PROTEIN_KINASE_DOM"/>
    <property type="match status" value="1"/>
</dbReference>
<evidence type="ECO:0000256" key="12">
    <source>
        <dbReference type="ARBA" id="ARBA00048679"/>
    </source>
</evidence>
<feature type="compositionally biased region" description="Low complexity" evidence="13">
    <location>
        <begin position="1403"/>
        <end position="1427"/>
    </location>
</feature>
<comment type="catalytic activity">
    <reaction evidence="12">
        <text>L-seryl-[protein] + ATP = O-phospho-L-seryl-[protein] + ADP + H(+)</text>
        <dbReference type="Rhea" id="RHEA:17989"/>
        <dbReference type="Rhea" id="RHEA-COMP:9863"/>
        <dbReference type="Rhea" id="RHEA-COMP:11604"/>
        <dbReference type="ChEBI" id="CHEBI:15378"/>
        <dbReference type="ChEBI" id="CHEBI:29999"/>
        <dbReference type="ChEBI" id="CHEBI:30616"/>
        <dbReference type="ChEBI" id="CHEBI:83421"/>
        <dbReference type="ChEBI" id="CHEBI:456216"/>
        <dbReference type="EC" id="2.7.11.1"/>
    </reaction>
</comment>
<keyword evidence="15" id="KW-1185">Reference proteome</keyword>
<evidence type="ECO:0000256" key="10">
    <source>
        <dbReference type="ARBA" id="ARBA00022840"/>
    </source>
</evidence>
<dbReference type="Pfam" id="PF00069">
    <property type="entry name" value="Pkinase"/>
    <property type="match status" value="1"/>
</dbReference>
<keyword evidence="4" id="KW-0963">Cytoplasm</keyword>
<feature type="region of interest" description="Disordered" evidence="13">
    <location>
        <begin position="1461"/>
        <end position="1511"/>
    </location>
</feature>
<feature type="region of interest" description="Disordered" evidence="13">
    <location>
        <begin position="115"/>
        <end position="179"/>
    </location>
</feature>
<feature type="compositionally biased region" description="Low complexity" evidence="13">
    <location>
        <begin position="1877"/>
        <end position="1891"/>
    </location>
</feature>
<evidence type="ECO:0000256" key="8">
    <source>
        <dbReference type="ARBA" id="ARBA00022741"/>
    </source>
</evidence>
<evidence type="ECO:0000256" key="3">
    <source>
        <dbReference type="ARBA" id="ARBA00012513"/>
    </source>
</evidence>
<comment type="cofactor">
    <cofactor evidence="1">
        <name>Mg(2+)</name>
        <dbReference type="ChEBI" id="CHEBI:18420"/>
    </cofactor>
</comment>
<feature type="compositionally biased region" description="Low complexity" evidence="13">
    <location>
        <begin position="1704"/>
        <end position="1715"/>
    </location>
</feature>
<evidence type="ECO:0000256" key="1">
    <source>
        <dbReference type="ARBA" id="ARBA00001946"/>
    </source>
</evidence>
<dbReference type="InterPro" id="IPR056865">
    <property type="entry name" value="CCTL2_WNK"/>
</dbReference>
<feature type="compositionally biased region" description="Polar residues" evidence="13">
    <location>
        <begin position="1909"/>
        <end position="1922"/>
    </location>
</feature>
<dbReference type="FunFam" id="3.10.20.90:FF:000007">
    <property type="entry name" value="Serine/threonine-protein kinase WNK1 isoform 1"/>
    <property type="match status" value="1"/>
</dbReference>
<keyword evidence="5" id="KW-0723">Serine/threonine-protein kinase</keyword>
<dbReference type="PROSITE" id="PS00108">
    <property type="entry name" value="PROTEIN_KINASE_ST"/>
    <property type="match status" value="1"/>
</dbReference>
<dbReference type="Pfam" id="PF12202">
    <property type="entry name" value="OSR1_C"/>
    <property type="match status" value="1"/>
</dbReference>
<dbReference type="InterPro" id="IPR011009">
    <property type="entry name" value="Kinase-like_dom_sf"/>
</dbReference>
<feature type="region of interest" description="Disordered" evidence="13">
    <location>
        <begin position="1088"/>
        <end position="1138"/>
    </location>
</feature>
<feature type="region of interest" description="Disordered" evidence="13">
    <location>
        <begin position="1766"/>
        <end position="1786"/>
    </location>
</feature>
<feature type="compositionally biased region" description="Low complexity" evidence="13">
    <location>
        <begin position="1374"/>
        <end position="1388"/>
    </location>
</feature>
<dbReference type="PANTHER" id="PTHR13902">
    <property type="entry name" value="SERINE/THREONINE-PROTEIN KINASE WNK WITH NO LYSINE -RELATED"/>
    <property type="match status" value="1"/>
</dbReference>
<feature type="region of interest" description="Disordered" evidence="13">
    <location>
        <begin position="1867"/>
        <end position="1926"/>
    </location>
</feature>
<dbReference type="Pfam" id="PF24889">
    <property type="entry name" value="CCTL2_WNK"/>
    <property type="match status" value="1"/>
</dbReference>
<evidence type="ECO:0000256" key="11">
    <source>
        <dbReference type="ARBA" id="ARBA00047899"/>
    </source>
</evidence>
<evidence type="ECO:0000256" key="5">
    <source>
        <dbReference type="ARBA" id="ARBA00022527"/>
    </source>
</evidence>
<dbReference type="SMART" id="SM00220">
    <property type="entry name" value="S_TKc"/>
    <property type="match status" value="1"/>
</dbReference>
<dbReference type="GO" id="GO:0004674">
    <property type="term" value="F:protein serine/threonine kinase activity"/>
    <property type="evidence" value="ECO:0007669"/>
    <property type="project" value="UniProtKB-KW"/>
</dbReference>
<feature type="compositionally biased region" description="Polar residues" evidence="13">
    <location>
        <begin position="115"/>
        <end position="138"/>
    </location>
</feature>
<feature type="region of interest" description="Disordered" evidence="13">
    <location>
        <begin position="1640"/>
        <end position="1665"/>
    </location>
</feature>
<dbReference type="GO" id="GO:0005737">
    <property type="term" value="C:cytoplasm"/>
    <property type="evidence" value="ECO:0007669"/>
    <property type="project" value="UniProtKB-SubCell"/>
</dbReference>
<evidence type="ECO:0000256" key="13">
    <source>
        <dbReference type="SAM" id="MobiDB-lite"/>
    </source>
</evidence>
<dbReference type="Gene3D" id="3.30.200.20">
    <property type="entry name" value="Phosphorylase Kinase, domain 1"/>
    <property type="match status" value="1"/>
</dbReference>
<dbReference type="Proteomes" id="UP000221080">
    <property type="component" value="Chromosome 5"/>
</dbReference>
<keyword evidence="6" id="KW-0597">Phosphoprotein</keyword>
<dbReference type="FunFam" id="1.10.510.10:FF:000006">
    <property type="entry name" value="Serine/threonine-protein kinase WNK1 isoform 2"/>
    <property type="match status" value="1"/>
</dbReference>
<evidence type="ECO:0000256" key="9">
    <source>
        <dbReference type="ARBA" id="ARBA00022777"/>
    </source>
</evidence>
<dbReference type="CDD" id="cd13983">
    <property type="entry name" value="STKc_WNK"/>
    <property type="match status" value="1"/>
</dbReference>
<dbReference type="Gene3D" id="3.10.20.90">
    <property type="entry name" value="Phosphatidylinositol 3-kinase Catalytic Subunit, Chain A, domain 1"/>
    <property type="match status" value="2"/>
</dbReference>
<dbReference type="SUPFAM" id="SSF56112">
    <property type="entry name" value="Protein kinase-like (PK-like)"/>
    <property type="match status" value="1"/>
</dbReference>
<evidence type="ECO:0000313" key="15">
    <source>
        <dbReference type="Proteomes" id="UP000221080"/>
    </source>
</evidence>
<dbReference type="GO" id="GO:0005524">
    <property type="term" value="F:ATP binding"/>
    <property type="evidence" value="ECO:0007669"/>
    <property type="project" value="UniProtKB-KW"/>
</dbReference>
<feature type="region of interest" description="Disordered" evidence="13">
    <location>
        <begin position="1212"/>
        <end position="1241"/>
    </location>
</feature>
<name>A0A9F7TKH3_ICTPU</name>
<feature type="region of interest" description="Disordered" evidence="13">
    <location>
        <begin position="1679"/>
        <end position="1724"/>
    </location>
</feature>
<feature type="region of interest" description="Disordered" evidence="13">
    <location>
        <begin position="925"/>
        <end position="949"/>
    </location>
</feature>
<comment type="catalytic activity">
    <reaction evidence="11">
        <text>L-threonyl-[protein] + ATP = O-phospho-L-threonyl-[protein] + ADP + H(+)</text>
        <dbReference type="Rhea" id="RHEA:46608"/>
        <dbReference type="Rhea" id="RHEA-COMP:11060"/>
        <dbReference type="Rhea" id="RHEA-COMP:11605"/>
        <dbReference type="ChEBI" id="CHEBI:15378"/>
        <dbReference type="ChEBI" id="CHEBI:30013"/>
        <dbReference type="ChEBI" id="CHEBI:30616"/>
        <dbReference type="ChEBI" id="CHEBI:61977"/>
        <dbReference type="ChEBI" id="CHEBI:456216"/>
        <dbReference type="EC" id="2.7.11.1"/>
    </reaction>
</comment>
<keyword evidence="10" id="KW-0067">ATP-binding</keyword>
<organism evidence="15 16">
    <name type="scientific">Ictalurus punctatus</name>
    <name type="common">Channel catfish</name>
    <name type="synonym">Silurus punctatus</name>
    <dbReference type="NCBI Taxonomy" id="7998"/>
    <lineage>
        <taxon>Eukaryota</taxon>
        <taxon>Metazoa</taxon>
        <taxon>Chordata</taxon>
        <taxon>Craniata</taxon>
        <taxon>Vertebrata</taxon>
        <taxon>Euteleostomi</taxon>
        <taxon>Actinopterygii</taxon>
        <taxon>Neopterygii</taxon>
        <taxon>Teleostei</taxon>
        <taxon>Ostariophysi</taxon>
        <taxon>Siluriformes</taxon>
        <taxon>Ictaluridae</taxon>
        <taxon>Ictalurus</taxon>
    </lineage>
</organism>
<feature type="region of interest" description="Disordered" evidence="13">
    <location>
        <begin position="44"/>
        <end position="63"/>
    </location>
</feature>
<evidence type="ECO:0000256" key="7">
    <source>
        <dbReference type="ARBA" id="ARBA00022679"/>
    </source>
</evidence>
<dbReference type="Gene3D" id="1.10.510.10">
    <property type="entry name" value="Transferase(Phosphotransferase) domain 1"/>
    <property type="match status" value="1"/>
</dbReference>
<feature type="region of interest" description="Disordered" evidence="13">
    <location>
        <begin position="1040"/>
        <end position="1065"/>
    </location>
</feature>
<comment type="subcellular location">
    <subcellularLocation>
        <location evidence="2">Cytoplasm</location>
    </subcellularLocation>
</comment>
<evidence type="ECO:0000313" key="16">
    <source>
        <dbReference type="RefSeq" id="XP_053536146.1"/>
    </source>
</evidence>
<evidence type="ECO:0000256" key="2">
    <source>
        <dbReference type="ARBA" id="ARBA00004496"/>
    </source>
</evidence>
<dbReference type="InterPro" id="IPR024678">
    <property type="entry name" value="Kinase_OSR1/WNK_CCT"/>
</dbReference>
<dbReference type="FunFam" id="3.10.20.90:FF:000012">
    <property type="entry name" value="Serine/threonine-protein kinase WNK1 isoform 2"/>
    <property type="match status" value="1"/>
</dbReference>
<feature type="compositionally biased region" description="Pro residues" evidence="13">
    <location>
        <begin position="1389"/>
        <end position="1402"/>
    </location>
</feature>
<feature type="compositionally biased region" description="Polar residues" evidence="13">
    <location>
        <begin position="1040"/>
        <end position="1057"/>
    </location>
</feature>
<reference evidence="16" key="2">
    <citation type="submission" date="2025-08" db="UniProtKB">
        <authorList>
            <consortium name="RefSeq"/>
        </authorList>
    </citation>
    <scope>IDENTIFICATION</scope>
    <source>
        <tissue evidence="16">Blood</tissue>
    </source>
</reference>
<keyword evidence="8" id="KW-0547">Nucleotide-binding</keyword>
<dbReference type="InterPro" id="IPR050588">
    <property type="entry name" value="WNK_Ser-Thr_kinase"/>
</dbReference>
<gene>
    <name evidence="16" type="primary">LOC108265865</name>
</gene>
<keyword evidence="7" id="KW-0808">Transferase</keyword>
<feature type="compositionally biased region" description="Low complexity" evidence="13">
    <location>
        <begin position="1681"/>
        <end position="1691"/>
    </location>
</feature>
<sequence>METGSGPKPADGPSISKCPSVPNSQCELNGNIYESVSEGNVNMMDGSGAVRGGSDPSAYPPPSSYLRVSGRQRFIRRSLWFADDEQAHEAPEYDVRSDMATVCLRTIVDRTRGAWSSLQEGSSTESQAGQKDSATESTSADEDKDRAGSSVITGAPNGGKSSMKTASEENEEEAEMKAVATSPSGRFLKFDIELGRGSFKTVYKGLDTETWVEVAWCELQDRKLSKVERQRFKEEAEMLKGLQHPNIVRFYDFWESLLKGKKCIVLVTELMTSGTLKTYLKRFKVMKPKVLRSWCRQILKGLHFLHTRAPPIIHRDLKCDNIFITGPTGSVKIGDLGLATLKRASFAKSVIGTPEFMAPEMYEEHYDESVDVYAFGMCMLEMATSEYPYSECQNAAQIYRKVTSGVKPASYNKVKDPEVKEIIGECICQNKEERYSIKDLLNHAFFAEDTGVRVELAEEDDGRKASIALKLWVEDSRKLKGKYKDSGAIEFTFDLEKEVPEGVAQEMVESGLFHESDAKIVGKSIRDRVALIKWRRERTVTSAMQSGVAQTMQVQVPLGSVPTVCEPIGMLEPEETEADQHAQLAQLSSSTTSATSDSGIGSIIYSDSHSSSLHSVIYPSLQEPVSTAVQQSSTLGLQSQPASAASLQVPGHLLQPSQSYVQAVPNTVPLQPSYVPACQPVQPQTFSSLPSTAQQQATIIQSVQSTPAQSASTIPQMVNVQSCPLTRLSGQPIAQANATVPQSYTPGVQQLASTHILPPLQQAEAGQTLPSLQQATQNVLPDQQSAGSTVQHLTNVQNLPASQCSVQPISGYIAVQHASTVQSFQEAAALKLSMQASQRGAPSLQHGLSGATTMGQDDSLLSGQATKQKGLHAAGMIAAGKSDFKESAILTAPSQTSHKIEVPAQLAPTSQQSLVQSFAAQQVQIHQTSSSQKQTHLTQGAPSNNNQSQVGLPALVSSCQSSAPVHTTLTIAVPVHSSQTAVTVAPHATAVPGHYAQTAPAAQLTTSVPKGIAPDPLSTGESLDMNQELQASAVTTKMTQQTQPSSNITTPHIQQCSEGGRGASQPATEVFAEECALDKQTTVAAYDSVNSDATSGKEMSDGNEGTHGGRSESRVRKHHRKSSRTRSRQEKTGKPKLSMLNVCNTGDKMVECQLETHNHKMVTFKFDLDGDAPEEIATYMVENDFILLLEKEMFIEQLKDIVEKAEDILNEDAEGEKSSGQLSQPHQNLKGGSGFEGANPQQTQSNQLVYQQNVLHTGKRWFIICPVAETTNNGEDNITAKDPEGTPAAQMQDISIGEARPLQNKPLLSNAALSAPEHTQTVDDPQSTHSAGMSMVADIPCCPIAPPTSQADIVKNVPPSQPASHDPNPVSDTSLSQVQPVVLQQPFSTPVPPPTQSQPPSPAHQTQQGPPTTSGPTTSHTQPGSGPAESDGEGPPRLEFTDRTIKTLDEKLRNLLYQEHNPSQCTSSTSDPPGSPPVSDSQSNDGPLRRGEVLPQIPERGDSLGTLSDSAVAPLNRQLTTDLEGNSDGHRTSKSRFQVVPTAPDIVQSLECGRKSRTSCSSAAPGHTEEEAAVTTNVGVSTVNENGGQTMQMRHSNRYSAPPNLYQDMLTSSVVALTSMPHAQTSLSMDAAAQHGLHLSTDSGEEDNLPHKPAQAITSQSEHSGSDLVKRAVAFFRRSGRSSSVQSSDSPSRPPVLNGHAPRVSSHAHSAYVSSDNDSEFEDADMKKELQKLREKHMKEISELQAHQRRELEQLYSRLGRPVPPSVGFPHAVPPTGRRRRTSKNKLKACKLLNPTVQQLKSNHASSPAETCSSISGSPAKSLVLGNSSVASSMAALQSPVSEPLQPVQTQQPCSLKVSLSSDNIYDSAPHALQGQGSSHCSGTTSASSASNQPSALSPVAMPVPDPQPFTTLAQAQTNNSNNKKRTFTEDLHKLVDDWAKETLAAGPQSRPSLNQIKQLQRHQDLKGMPTHMSGATVQMRASVPPNLLPFQLPLPCPLSAAPGPSVPPTLSKTPSPILRPSYMLPTGPFGGAMPASGYQTQWPQVPCPVGTMGPVNMIGASGIGAPLPPLVNPAVQTFPMALNGSQNPTCRGSARTV</sequence>
<feature type="compositionally biased region" description="Low complexity" evidence="13">
    <location>
        <begin position="1466"/>
        <end position="1483"/>
    </location>
</feature>
<feature type="region of interest" description="Disordered" evidence="13">
    <location>
        <begin position="575"/>
        <end position="596"/>
    </location>
</feature>
<proteinExistence type="predicted"/>
<reference evidence="15" key="1">
    <citation type="journal article" date="2016" name="Nat. Commun.">
        <title>The channel catfish genome sequence provides insights into the evolution of scale formation in teleosts.</title>
        <authorList>
            <person name="Liu Z."/>
            <person name="Liu S."/>
            <person name="Yao J."/>
            <person name="Bao L."/>
            <person name="Zhang J."/>
            <person name="Li Y."/>
            <person name="Jiang C."/>
            <person name="Sun L."/>
            <person name="Wang R."/>
            <person name="Zhang Y."/>
            <person name="Zhou T."/>
            <person name="Zeng Q."/>
            <person name="Fu Q."/>
            <person name="Gao S."/>
            <person name="Li N."/>
            <person name="Koren S."/>
            <person name="Jiang Y."/>
            <person name="Zimin A."/>
            <person name="Xu P."/>
            <person name="Phillippy A.M."/>
            <person name="Geng X."/>
            <person name="Song L."/>
            <person name="Sun F."/>
            <person name="Li C."/>
            <person name="Wang X."/>
            <person name="Chen A."/>
            <person name="Jin Y."/>
            <person name="Yuan Z."/>
            <person name="Yang Y."/>
            <person name="Tan S."/>
            <person name="Peatman E."/>
            <person name="Lu J."/>
            <person name="Qin Z."/>
            <person name="Dunham R."/>
            <person name="Li Z."/>
            <person name="Sonstegard T."/>
            <person name="Feng J."/>
            <person name="Danzmann R.G."/>
            <person name="Schroeder S."/>
            <person name="Scheffler B."/>
            <person name="Duke M.V."/>
            <person name="Ballard L."/>
            <person name="Kucuktas H."/>
            <person name="Kaltenboeck L."/>
            <person name="Liu H."/>
            <person name="Armbruster J."/>
            <person name="Xie Y."/>
            <person name="Kirby M.L."/>
            <person name="Tian Y."/>
            <person name="Flanagan M.E."/>
            <person name="Mu W."/>
            <person name="Waldbieser G.C."/>
        </authorList>
    </citation>
    <scope>NUCLEOTIDE SEQUENCE [LARGE SCALE GENOMIC DNA]</scope>
    <source>
        <strain evidence="15">SDA103</strain>
    </source>
</reference>
<dbReference type="EC" id="2.7.11.1" evidence="3"/>
<dbReference type="FunFam" id="3.30.200.20:FF:000494">
    <property type="entry name" value="serine/threonine-protein kinase WNK2 isoform X2"/>
    <property type="match status" value="1"/>
</dbReference>
<dbReference type="InterPro" id="IPR008271">
    <property type="entry name" value="Ser/Thr_kinase_AS"/>
</dbReference>
<feature type="domain" description="Protein kinase" evidence="14">
    <location>
        <begin position="188"/>
        <end position="446"/>
    </location>
</feature>
<dbReference type="InterPro" id="IPR000719">
    <property type="entry name" value="Prot_kinase_dom"/>
</dbReference>
<dbReference type="GeneID" id="108265865"/>
<evidence type="ECO:0000259" key="14">
    <source>
        <dbReference type="PROSITE" id="PS50011"/>
    </source>
</evidence>
<protein>
    <recommendedName>
        <fullName evidence="3">non-specific serine/threonine protein kinase</fullName>
        <ecNumber evidence="3">2.7.11.1</ecNumber>
    </recommendedName>
</protein>
<dbReference type="RefSeq" id="XP_053536146.1">
    <property type="nucleotide sequence ID" value="XM_053680171.1"/>
</dbReference>
<keyword evidence="9 16" id="KW-0418">Kinase</keyword>
<evidence type="ECO:0000256" key="6">
    <source>
        <dbReference type="ARBA" id="ARBA00022553"/>
    </source>
</evidence>
<evidence type="ECO:0000256" key="4">
    <source>
        <dbReference type="ARBA" id="ARBA00022490"/>
    </source>
</evidence>